<evidence type="ECO:0000313" key="1">
    <source>
        <dbReference type="EMBL" id="KKL92977.1"/>
    </source>
</evidence>
<feature type="non-terminal residue" evidence="1">
    <location>
        <position position="1"/>
    </location>
</feature>
<gene>
    <name evidence="1" type="ORF">LCGC14_1879360</name>
</gene>
<name>A0A0F9J196_9ZZZZ</name>
<organism evidence="1">
    <name type="scientific">marine sediment metagenome</name>
    <dbReference type="NCBI Taxonomy" id="412755"/>
    <lineage>
        <taxon>unclassified sequences</taxon>
        <taxon>metagenomes</taxon>
        <taxon>ecological metagenomes</taxon>
    </lineage>
</organism>
<proteinExistence type="predicted"/>
<accession>A0A0F9J196</accession>
<comment type="caution">
    <text evidence="1">The sequence shown here is derived from an EMBL/GenBank/DDBJ whole genome shotgun (WGS) entry which is preliminary data.</text>
</comment>
<dbReference type="AlphaFoldDB" id="A0A0F9J196"/>
<sequence length="48" mass="5195">VQDHIVVTVKPYKAYGGPSPLAAQAETTCVVCGRPEERVIRKAEENIA</sequence>
<protein>
    <submittedName>
        <fullName evidence="1">Uncharacterized protein</fullName>
    </submittedName>
</protein>
<dbReference type="EMBL" id="LAZR01019319">
    <property type="protein sequence ID" value="KKL92977.1"/>
    <property type="molecule type" value="Genomic_DNA"/>
</dbReference>
<reference evidence="1" key="1">
    <citation type="journal article" date="2015" name="Nature">
        <title>Complex archaea that bridge the gap between prokaryotes and eukaryotes.</title>
        <authorList>
            <person name="Spang A."/>
            <person name="Saw J.H."/>
            <person name="Jorgensen S.L."/>
            <person name="Zaremba-Niedzwiedzka K."/>
            <person name="Martijn J."/>
            <person name="Lind A.E."/>
            <person name="van Eijk R."/>
            <person name="Schleper C."/>
            <person name="Guy L."/>
            <person name="Ettema T.J."/>
        </authorList>
    </citation>
    <scope>NUCLEOTIDE SEQUENCE</scope>
</reference>